<gene>
    <name evidence="2" type="ORF">ATNIH1004_001979</name>
</gene>
<dbReference type="GeneID" id="54324681"/>
<feature type="region of interest" description="Disordered" evidence="1">
    <location>
        <begin position="147"/>
        <end position="172"/>
    </location>
</feature>
<reference evidence="2 3" key="1">
    <citation type="submission" date="2019-08" db="EMBL/GenBank/DDBJ databases">
        <title>The genome sequence of a newly discovered highly antifungal drug resistant Aspergillus species, Aspergillus tanneri NIH 1004.</title>
        <authorList>
            <person name="Mounaud S."/>
            <person name="Singh I."/>
            <person name="Joardar V."/>
            <person name="Pakala S."/>
            <person name="Pakala S."/>
            <person name="Venepally P."/>
            <person name="Chung J.K."/>
            <person name="Losada L."/>
            <person name="Nierman W.C."/>
        </authorList>
    </citation>
    <scope>NUCLEOTIDE SEQUENCE [LARGE SCALE GENOMIC DNA]</scope>
    <source>
        <strain evidence="2 3">NIH1004</strain>
    </source>
</reference>
<evidence type="ECO:0000313" key="3">
    <source>
        <dbReference type="Proteomes" id="UP000324241"/>
    </source>
</evidence>
<name>A0A5M9MEF0_9EURO</name>
<dbReference type="AlphaFoldDB" id="A0A5M9MEF0"/>
<sequence length="211" mass="23000">MHRIKADPRQPEIFLNYTAIELWNLRPRLLAIPHSTKASGWADHQLEDYKIVGFIEGKGRCYLVVPGCGIHPVTFVYPLPSAAADRSEPMARLIKWASLRPGPPVGVTGPTRLWARGSAYAGGAGAPRIDVPSSSKSIRKQIAFDSRCRGEDYPPGGRRHPTRATPPDASQQQRILHQVGAQNTDCPLESKPGAFSLSITIPAHTGARAKE</sequence>
<protein>
    <submittedName>
        <fullName evidence="2">Uncharacterized protein</fullName>
    </submittedName>
</protein>
<dbReference type="Proteomes" id="UP000324241">
    <property type="component" value="Unassembled WGS sequence"/>
</dbReference>
<evidence type="ECO:0000313" key="2">
    <source>
        <dbReference type="EMBL" id="KAA8641377.1"/>
    </source>
</evidence>
<dbReference type="EMBL" id="QUQM01000013">
    <property type="protein sequence ID" value="KAA8641377.1"/>
    <property type="molecule type" value="Genomic_DNA"/>
</dbReference>
<accession>A0A5M9MEF0</accession>
<proteinExistence type="predicted"/>
<comment type="caution">
    <text evidence="2">The sequence shown here is derived from an EMBL/GenBank/DDBJ whole genome shotgun (WGS) entry which is preliminary data.</text>
</comment>
<evidence type="ECO:0000256" key="1">
    <source>
        <dbReference type="SAM" id="MobiDB-lite"/>
    </source>
</evidence>
<dbReference type="RefSeq" id="XP_033420739.1">
    <property type="nucleotide sequence ID" value="XM_033566674.1"/>
</dbReference>
<organism evidence="2 3">
    <name type="scientific">Aspergillus tanneri</name>
    <dbReference type="NCBI Taxonomy" id="1220188"/>
    <lineage>
        <taxon>Eukaryota</taxon>
        <taxon>Fungi</taxon>
        <taxon>Dikarya</taxon>
        <taxon>Ascomycota</taxon>
        <taxon>Pezizomycotina</taxon>
        <taxon>Eurotiomycetes</taxon>
        <taxon>Eurotiomycetidae</taxon>
        <taxon>Eurotiales</taxon>
        <taxon>Aspergillaceae</taxon>
        <taxon>Aspergillus</taxon>
        <taxon>Aspergillus subgen. Circumdati</taxon>
    </lineage>
</organism>